<dbReference type="GO" id="GO:0003677">
    <property type="term" value="F:DNA binding"/>
    <property type="evidence" value="ECO:0007669"/>
    <property type="project" value="UniProtKB-KW"/>
</dbReference>
<dbReference type="PANTHER" id="PTHR10537:SF3">
    <property type="entry name" value="DNA PRIMASE LARGE SUBUNIT"/>
    <property type="match status" value="1"/>
</dbReference>
<dbReference type="GO" id="GO:0006270">
    <property type="term" value="P:DNA replication initiation"/>
    <property type="evidence" value="ECO:0007669"/>
    <property type="project" value="TreeGrafter"/>
</dbReference>
<evidence type="ECO:0000256" key="4">
    <source>
        <dbReference type="ARBA" id="ARBA00022515"/>
    </source>
</evidence>
<evidence type="ECO:0000259" key="10">
    <source>
        <dbReference type="Pfam" id="PF04104"/>
    </source>
</evidence>
<dbReference type="EMBL" id="MBFR01000103">
    <property type="protein sequence ID" value="PVU94050.1"/>
    <property type="molecule type" value="Genomic_DNA"/>
</dbReference>
<dbReference type="Pfam" id="PF26466">
    <property type="entry name" value="DNA_primase_lrg_N"/>
    <property type="match status" value="1"/>
</dbReference>
<keyword evidence="3" id="KW-0004">4Fe-4S</keyword>
<comment type="caution">
    <text evidence="11">The sequence shown here is derived from an EMBL/GenBank/DDBJ whole genome shotgun (WGS) entry which is preliminary data.</text>
</comment>
<accession>A0A2T9YNY1</accession>
<evidence type="ECO:0000256" key="8">
    <source>
        <dbReference type="ARBA" id="ARBA00023014"/>
    </source>
</evidence>
<dbReference type="GO" id="GO:0005658">
    <property type="term" value="C:alpha DNA polymerase:primase complex"/>
    <property type="evidence" value="ECO:0007669"/>
    <property type="project" value="TreeGrafter"/>
</dbReference>
<dbReference type="OrthoDB" id="421393at2759"/>
<feature type="domain" description="DNA primase large subunit C-terminal" evidence="10">
    <location>
        <begin position="266"/>
        <end position="442"/>
    </location>
</feature>
<dbReference type="Gene3D" id="1.20.930.80">
    <property type="match status" value="1"/>
</dbReference>
<reference evidence="11 12" key="1">
    <citation type="journal article" date="2018" name="MBio">
        <title>Comparative Genomics Reveals the Core Gene Toolbox for the Fungus-Insect Symbiosis.</title>
        <authorList>
            <person name="Wang Y."/>
            <person name="Stata M."/>
            <person name="Wang W."/>
            <person name="Stajich J.E."/>
            <person name="White M.M."/>
            <person name="Moncalvo J.M."/>
        </authorList>
    </citation>
    <scope>NUCLEOTIDE SEQUENCE [LARGE SCALE GENOMIC DNA]</scope>
    <source>
        <strain evidence="11 12">SWE-8-4</strain>
    </source>
</reference>
<dbReference type="InterPro" id="IPR058560">
    <property type="entry name" value="DNA_primase_C"/>
</dbReference>
<comment type="similarity">
    <text evidence="2">Belongs to the eukaryotic-type primase large subunit family.</text>
</comment>
<proteinExistence type="inferred from homology"/>
<evidence type="ECO:0000313" key="11">
    <source>
        <dbReference type="EMBL" id="PVU94050.1"/>
    </source>
</evidence>
<name>A0A2T9YNY1_9FUNG</name>
<dbReference type="CDD" id="cd07322">
    <property type="entry name" value="PriL_PriS_Eukaryotic"/>
    <property type="match status" value="1"/>
</dbReference>
<protein>
    <recommendedName>
        <fullName evidence="10">DNA primase large subunit C-terminal domain-containing protein</fullName>
    </recommendedName>
</protein>
<organism evidence="11 12">
    <name type="scientific">Smittium simulii</name>
    <dbReference type="NCBI Taxonomy" id="133385"/>
    <lineage>
        <taxon>Eukaryota</taxon>
        <taxon>Fungi</taxon>
        <taxon>Fungi incertae sedis</taxon>
        <taxon>Zoopagomycota</taxon>
        <taxon>Kickxellomycotina</taxon>
        <taxon>Harpellomycetes</taxon>
        <taxon>Harpellales</taxon>
        <taxon>Legeriomycetaceae</taxon>
        <taxon>Smittium</taxon>
    </lineage>
</organism>
<evidence type="ECO:0000256" key="3">
    <source>
        <dbReference type="ARBA" id="ARBA00022485"/>
    </source>
</evidence>
<gene>
    <name evidence="11" type="ORF">BB561_002847</name>
</gene>
<keyword evidence="12" id="KW-1185">Reference proteome</keyword>
<keyword evidence="8" id="KW-0411">Iron-sulfur</keyword>
<dbReference type="Pfam" id="PF04104">
    <property type="entry name" value="DNA_primase_lrg"/>
    <property type="match status" value="1"/>
</dbReference>
<dbReference type="InterPro" id="IPR007238">
    <property type="entry name" value="DNA_primase_lsu_euk/arc"/>
</dbReference>
<keyword evidence="4" id="KW-0639">Primosome</keyword>
<evidence type="ECO:0000256" key="1">
    <source>
        <dbReference type="ARBA" id="ARBA00001966"/>
    </source>
</evidence>
<dbReference type="GO" id="GO:0006269">
    <property type="term" value="P:DNA replication, synthesis of primer"/>
    <property type="evidence" value="ECO:0007669"/>
    <property type="project" value="UniProtKB-KW"/>
</dbReference>
<keyword evidence="9" id="KW-0238">DNA-binding</keyword>
<dbReference type="Proteomes" id="UP000245383">
    <property type="component" value="Unassembled WGS sequence"/>
</dbReference>
<dbReference type="PANTHER" id="PTHR10537">
    <property type="entry name" value="DNA PRIMASE LARGE SUBUNIT"/>
    <property type="match status" value="1"/>
</dbReference>
<evidence type="ECO:0000313" key="12">
    <source>
        <dbReference type="Proteomes" id="UP000245383"/>
    </source>
</evidence>
<keyword evidence="7" id="KW-0408">Iron</keyword>
<keyword evidence="5" id="KW-0235">DNA replication</keyword>
<dbReference type="AlphaFoldDB" id="A0A2T9YNY1"/>
<dbReference type="GO" id="GO:0046872">
    <property type="term" value="F:metal ion binding"/>
    <property type="evidence" value="ECO:0007669"/>
    <property type="project" value="UniProtKB-KW"/>
</dbReference>
<dbReference type="STRING" id="133385.A0A2T9YNY1"/>
<keyword evidence="6" id="KW-0479">Metal-binding</keyword>
<evidence type="ECO:0000256" key="5">
    <source>
        <dbReference type="ARBA" id="ARBA00022705"/>
    </source>
</evidence>
<evidence type="ECO:0000256" key="2">
    <source>
        <dbReference type="ARBA" id="ARBA00010564"/>
    </source>
</evidence>
<evidence type="ECO:0000256" key="6">
    <source>
        <dbReference type="ARBA" id="ARBA00022723"/>
    </source>
</evidence>
<evidence type="ECO:0000256" key="7">
    <source>
        <dbReference type="ARBA" id="ARBA00023004"/>
    </source>
</evidence>
<dbReference type="InterPro" id="IPR016558">
    <property type="entry name" value="DNA_primase_lsu_euk"/>
</dbReference>
<sequence>MYSQVANVSYKLATERADTSIEQISTSLYPSRLSFYQKLPDLEISIDDFETFALDRLKVLKEIELAYIRGPTPKDIQKRIIEVATKYLPLSGRKHKIFNSLIAERKKDYLSHFILRLSFSRTQELRLWLVKQESLLFKARFLEYDAEDRDLFFKNTDLNLSPQFSKDFWKPDSYYKVNFEDALDLVTQRKIVIKMGFAYVPGSELVSLLTEDFKKRLDNSMIICSRSLPLLEGDDRLLPVLQNMSAQYNISEYQSTGSVDEITANDIENYGLFLKGIGLKLPEALKFWRNMFSRKYAEDLFNKDYAYNIRHSYGMEGKRANYSPYSCKRVITQNQPGSGDYHGCPFRSFNSVRLQQFLTGVTNLSSPQSCDSQIAEIVDLAKKSHFQSACTRFLELQISNRQKLASNSGNSASAKISTFVSDPSPASSQVFVEGISHPNSYFETNILHSPLAHILKPQ</sequence>
<comment type="cofactor">
    <cofactor evidence="1">
        <name>[4Fe-4S] cluster</name>
        <dbReference type="ChEBI" id="CHEBI:49883"/>
    </cofactor>
</comment>
<dbReference type="GO" id="GO:0051539">
    <property type="term" value="F:4 iron, 4 sulfur cluster binding"/>
    <property type="evidence" value="ECO:0007669"/>
    <property type="project" value="UniProtKB-KW"/>
</dbReference>
<evidence type="ECO:0000256" key="9">
    <source>
        <dbReference type="ARBA" id="ARBA00023125"/>
    </source>
</evidence>